<evidence type="ECO:0008006" key="3">
    <source>
        <dbReference type="Google" id="ProtNLM"/>
    </source>
</evidence>
<gene>
    <name evidence="1" type="ORF">CR513_07627</name>
</gene>
<reference evidence="1" key="1">
    <citation type="submission" date="2018-05" db="EMBL/GenBank/DDBJ databases">
        <title>Draft genome of Mucuna pruriens seed.</title>
        <authorList>
            <person name="Nnadi N.E."/>
            <person name="Vos R."/>
            <person name="Hasami M.H."/>
            <person name="Devisetty U.K."/>
            <person name="Aguiy J.C."/>
        </authorList>
    </citation>
    <scope>NUCLEOTIDE SEQUENCE [LARGE SCALE GENOMIC DNA]</scope>
    <source>
        <strain evidence="1">JCA_2017</strain>
    </source>
</reference>
<accession>A0A371HZF4</accession>
<protein>
    <recommendedName>
        <fullName evidence="3">Retrotransposon gag domain-containing protein</fullName>
    </recommendedName>
</protein>
<comment type="caution">
    <text evidence="1">The sequence shown here is derived from an EMBL/GenBank/DDBJ whole genome shotgun (WGS) entry which is preliminary data.</text>
</comment>
<dbReference type="EMBL" id="QJKJ01001328">
    <property type="protein sequence ID" value="RDY08178.1"/>
    <property type="molecule type" value="Genomic_DNA"/>
</dbReference>
<proteinExistence type="predicted"/>
<dbReference type="OrthoDB" id="5544992at2759"/>
<name>A0A371HZF4_MUCPR</name>
<sequence>MFYSSICEIWENLIETYSMKKDSGACYDIESKIFNSRQGTLSITKYYGTLNGLWIELDQYQRLKMCKVQILGKEKLSSLFEVFLLYGVKRLDDRSCLINDALMMRYWPSRSQQRQSRDDLDRDTLARSRLSGD</sequence>
<organism evidence="1 2">
    <name type="scientific">Mucuna pruriens</name>
    <name type="common">Velvet bean</name>
    <name type="synonym">Dolichos pruriens</name>
    <dbReference type="NCBI Taxonomy" id="157652"/>
    <lineage>
        <taxon>Eukaryota</taxon>
        <taxon>Viridiplantae</taxon>
        <taxon>Streptophyta</taxon>
        <taxon>Embryophyta</taxon>
        <taxon>Tracheophyta</taxon>
        <taxon>Spermatophyta</taxon>
        <taxon>Magnoliopsida</taxon>
        <taxon>eudicotyledons</taxon>
        <taxon>Gunneridae</taxon>
        <taxon>Pentapetalae</taxon>
        <taxon>rosids</taxon>
        <taxon>fabids</taxon>
        <taxon>Fabales</taxon>
        <taxon>Fabaceae</taxon>
        <taxon>Papilionoideae</taxon>
        <taxon>50 kb inversion clade</taxon>
        <taxon>NPAAA clade</taxon>
        <taxon>indigoferoid/millettioid clade</taxon>
        <taxon>Phaseoleae</taxon>
        <taxon>Mucuna</taxon>
    </lineage>
</organism>
<keyword evidence="2" id="KW-1185">Reference proteome</keyword>
<evidence type="ECO:0000313" key="1">
    <source>
        <dbReference type="EMBL" id="RDY08178.1"/>
    </source>
</evidence>
<dbReference type="AlphaFoldDB" id="A0A371HZF4"/>
<dbReference type="Proteomes" id="UP000257109">
    <property type="component" value="Unassembled WGS sequence"/>
</dbReference>
<evidence type="ECO:0000313" key="2">
    <source>
        <dbReference type="Proteomes" id="UP000257109"/>
    </source>
</evidence>
<feature type="non-terminal residue" evidence="1">
    <location>
        <position position="1"/>
    </location>
</feature>